<proteinExistence type="predicted"/>
<reference evidence="1 2" key="1">
    <citation type="submission" date="2024-04" db="EMBL/GenBank/DDBJ databases">
        <authorList>
            <person name="Cremers G."/>
        </authorList>
    </citation>
    <scope>NUCLEOTIDE SEQUENCE [LARGE SCALE GENOMIC DNA]</scope>
    <source>
        <strain evidence="1">MeCH1-AG</strain>
    </source>
</reference>
<gene>
    <name evidence="1" type="ORF">MECH1_V1_3099</name>
</gene>
<evidence type="ECO:0000313" key="1">
    <source>
        <dbReference type="EMBL" id="CAL1241875.1"/>
    </source>
</evidence>
<accession>A0ABP1CC91</accession>
<sequence>MSIQVEVLIGQICVLRLTRLRYIKMGIAVFIQWGLKFKIDTLEITALNPLLETVGST</sequence>
<keyword evidence="2" id="KW-1185">Reference proteome</keyword>
<protein>
    <submittedName>
        <fullName evidence="1">Uncharacterized protein</fullName>
    </submittedName>
</protein>
<dbReference type="EMBL" id="OZ026884">
    <property type="protein sequence ID" value="CAL1241875.1"/>
    <property type="molecule type" value="Genomic_DNA"/>
</dbReference>
<organism evidence="1 2">
    <name type="scientific">Candidatus Methylocalor cossyra</name>
    <dbReference type="NCBI Taxonomy" id="3108543"/>
    <lineage>
        <taxon>Bacteria</taxon>
        <taxon>Pseudomonadati</taxon>
        <taxon>Pseudomonadota</taxon>
        <taxon>Gammaproteobacteria</taxon>
        <taxon>Methylococcales</taxon>
        <taxon>Methylococcaceae</taxon>
        <taxon>Candidatus Methylocalor</taxon>
    </lineage>
</organism>
<dbReference type="Proteomes" id="UP001497493">
    <property type="component" value="Chromosome"/>
</dbReference>
<name>A0ABP1CC91_9GAMM</name>
<evidence type="ECO:0000313" key="2">
    <source>
        <dbReference type="Proteomes" id="UP001497493"/>
    </source>
</evidence>